<reference evidence="1" key="1">
    <citation type="submission" date="2020-08" db="EMBL/GenBank/DDBJ databases">
        <authorList>
            <person name="Cejkova D."/>
            <person name="Kubasova T."/>
            <person name="Jahodarova E."/>
            <person name="Rychlik I."/>
        </authorList>
    </citation>
    <scope>NUCLEOTIDE SEQUENCE</scope>
    <source>
        <strain evidence="1">An836</strain>
    </source>
</reference>
<sequence length="57" mass="5988">MPATQAAQHALDLGRAIDETETPILAGRFADGGIDYGDCLPDLTAYDTSDHPGRESA</sequence>
<keyword evidence="2" id="KW-1185">Reference proteome</keyword>
<name>A0A938WZ18_9BIFI</name>
<evidence type="ECO:0000313" key="2">
    <source>
        <dbReference type="Proteomes" id="UP000718821"/>
    </source>
</evidence>
<dbReference type="Proteomes" id="UP000718821">
    <property type="component" value="Unassembled WGS sequence"/>
</dbReference>
<organism evidence="1 2">
    <name type="scientific">Bifidobacterium pullorum subsp. saeculare</name>
    <dbReference type="NCBI Taxonomy" id="78257"/>
    <lineage>
        <taxon>Bacteria</taxon>
        <taxon>Bacillati</taxon>
        <taxon>Actinomycetota</taxon>
        <taxon>Actinomycetes</taxon>
        <taxon>Bifidobacteriales</taxon>
        <taxon>Bifidobacteriaceae</taxon>
        <taxon>Bifidobacterium</taxon>
    </lineage>
</organism>
<evidence type="ECO:0000313" key="1">
    <source>
        <dbReference type="EMBL" id="MBM6700466.1"/>
    </source>
</evidence>
<gene>
    <name evidence="1" type="ORF">H7U32_09265</name>
</gene>
<dbReference type="AlphaFoldDB" id="A0A938WZ18"/>
<reference evidence="1" key="2">
    <citation type="journal article" date="2021" name="Sci. Rep.">
        <title>The distribution of antibiotic resistance genes in chicken gut microbiota commensals.</title>
        <authorList>
            <person name="Juricova H."/>
            <person name="Matiasovicova J."/>
            <person name="Kubasova T."/>
            <person name="Cejkova D."/>
            <person name="Rychlik I."/>
        </authorList>
    </citation>
    <scope>NUCLEOTIDE SEQUENCE</scope>
    <source>
        <strain evidence="1">An836</strain>
    </source>
</reference>
<accession>A0A938WZ18</accession>
<comment type="caution">
    <text evidence="1">The sequence shown here is derived from an EMBL/GenBank/DDBJ whole genome shotgun (WGS) entry which is preliminary data.</text>
</comment>
<dbReference type="EMBL" id="JACLYU010000047">
    <property type="protein sequence ID" value="MBM6700466.1"/>
    <property type="molecule type" value="Genomic_DNA"/>
</dbReference>
<proteinExistence type="predicted"/>
<protein>
    <submittedName>
        <fullName evidence="1">Uncharacterized protein</fullName>
    </submittedName>
</protein>